<reference evidence="2" key="1">
    <citation type="submission" date="2022-10" db="EMBL/GenBank/DDBJ databases">
        <authorList>
            <person name="Yu W.X."/>
        </authorList>
    </citation>
    <scope>NUCLEOTIDE SEQUENCE</scope>
    <source>
        <strain evidence="2">AAT</strain>
    </source>
</reference>
<dbReference type="RefSeq" id="WP_301192783.1">
    <property type="nucleotide sequence ID" value="NZ_JAPDPJ010000090.1"/>
</dbReference>
<feature type="signal peptide" evidence="1">
    <location>
        <begin position="1"/>
        <end position="19"/>
    </location>
</feature>
<protein>
    <recommendedName>
        <fullName evidence="4">Peptidase S74 domain-containing protein</fullName>
    </recommendedName>
</protein>
<feature type="chain" id="PRO_5042031440" description="Peptidase S74 domain-containing protein" evidence="1">
    <location>
        <begin position="20"/>
        <end position="372"/>
    </location>
</feature>
<sequence length="372" mass="40801">MKNYLFAFIIFLHFVNLSAQTNPTSIYIRGTGLNRNAARILKIGNQTIYNTASGRGLRLTIINKSDISMVFDQNYDCYGSSAASESLASKLNSIGQNQIGILTSFDAWEGQVSTNLDNAFLRLGLTIAMGTVNSGSRRPYTAIFEGASNGEITGKAIEVSFKNNVNMPYAELRGFFIEGSFVASGSQSNALLKPQGDGVAAIVDYRGNVGIGTTVPDYKLDVEGTIRAKEIKVEDIAAANIDLNGNLAANQITVKANGNTADFVFSDTYNLKDLGEVESYIKTHKHLPDIPSAEEMEASGVNLVEMNKLLLQKVEELMLYAIQQKDERKKEQVERKVLEVKLEDQKAKLKEVDVLKERLSKIEAILLTTPNP</sequence>
<accession>A0AAE3SH61</accession>
<organism evidence="2 3">
    <name type="scientific">Plebeiibacterium sediminum</name>
    <dbReference type="NCBI Taxonomy" id="2992112"/>
    <lineage>
        <taxon>Bacteria</taxon>
        <taxon>Pseudomonadati</taxon>
        <taxon>Bacteroidota</taxon>
        <taxon>Bacteroidia</taxon>
        <taxon>Marinilabiliales</taxon>
        <taxon>Marinilabiliaceae</taxon>
        <taxon>Plebeiibacterium</taxon>
    </lineage>
</organism>
<keyword evidence="1" id="KW-0732">Signal</keyword>
<evidence type="ECO:0000313" key="2">
    <source>
        <dbReference type="EMBL" id="MCW3789225.1"/>
    </source>
</evidence>
<dbReference type="EMBL" id="JAPDPJ010000090">
    <property type="protein sequence ID" value="MCW3789225.1"/>
    <property type="molecule type" value="Genomic_DNA"/>
</dbReference>
<evidence type="ECO:0000256" key="1">
    <source>
        <dbReference type="SAM" id="SignalP"/>
    </source>
</evidence>
<dbReference type="AlphaFoldDB" id="A0AAE3SH61"/>
<evidence type="ECO:0000313" key="3">
    <source>
        <dbReference type="Proteomes" id="UP001209229"/>
    </source>
</evidence>
<dbReference type="Proteomes" id="UP001209229">
    <property type="component" value="Unassembled WGS sequence"/>
</dbReference>
<keyword evidence="3" id="KW-1185">Reference proteome</keyword>
<gene>
    <name evidence="2" type="ORF">OM075_22365</name>
</gene>
<name>A0AAE3SH61_9BACT</name>
<proteinExistence type="predicted"/>
<evidence type="ECO:0008006" key="4">
    <source>
        <dbReference type="Google" id="ProtNLM"/>
    </source>
</evidence>
<comment type="caution">
    <text evidence="2">The sequence shown here is derived from an EMBL/GenBank/DDBJ whole genome shotgun (WGS) entry which is preliminary data.</text>
</comment>